<evidence type="ECO:0000256" key="2">
    <source>
        <dbReference type="ARBA" id="ARBA00022516"/>
    </source>
</evidence>
<evidence type="ECO:0000256" key="3">
    <source>
        <dbReference type="ARBA" id="ARBA00023098"/>
    </source>
</evidence>
<keyword evidence="8" id="KW-1185">Reference proteome</keyword>
<keyword evidence="4" id="KW-0560">Oxidoreductase</keyword>
<keyword evidence="2 4" id="KW-0444">Lipid biosynthesis</keyword>
<evidence type="ECO:0000313" key="8">
    <source>
        <dbReference type="Proteomes" id="UP001605036"/>
    </source>
</evidence>
<proteinExistence type="inferred from homology"/>
<name>A0ABD1YC07_9MARC</name>
<sequence>MWQTALTASLQAKSEAKAAGSDFSSGTHDVQLQRLEMRPLSVDDVNVETKGLHIVQTLKYKRILITGSTGFLAKVLVEKVLRNQPRIGQVYLLLRAGRYNSIQERTVDEIFDCSLFKPLREKYGDEKYVELVGSKVTCVSGDIGKQSLGLSSADGHLLKTTLDVIISSAATTKFDERYDHAVNINTVGPLRLLEFAKQCTKLALFAHVSTAYANGKRKGFCPEVPFEYGQSLQQEIHQDEANLAAAGISTPEFDPGSEIELAFSTADKLKRMYASDDGYSPKEIIKGMVKLGSERAQMFGWTDTYTLTKAMGEQMLMKHKGDHDVPVVIIRPSIVESTIRSPFDGWIQGNRMLDPIILAYGKGYLKGILGDPDNVIDMIPADIVVNVLLAAIVKHGGYKLRKPIVYQVASSVVNPMMGMTFRDALYDHFRKHPMASKHDSLRLVRVKYLLVVKNEAMFWFLLNALFNMPLKALRSPLWVNNGMIRKTRTTLKRNFESVKNMAVTYRPYIFYEGRFDASNSERLLSEISDEEKDLFGYMIKDVNWDTYLKKVHIPGLRQHVLGWRQTGTFDPNWTIIDPVPERYLPRS</sequence>
<dbReference type="GO" id="GO:0102965">
    <property type="term" value="F:alcohol-forming long-chain fatty acyl-CoA reductase activity"/>
    <property type="evidence" value="ECO:0007669"/>
    <property type="project" value="UniProtKB-EC"/>
</dbReference>
<dbReference type="InterPro" id="IPR026055">
    <property type="entry name" value="FAR"/>
</dbReference>
<keyword evidence="3 4" id="KW-0443">Lipid metabolism</keyword>
<evidence type="ECO:0000313" key="7">
    <source>
        <dbReference type="EMBL" id="KAL2623072.1"/>
    </source>
</evidence>
<dbReference type="Pfam" id="PF07993">
    <property type="entry name" value="NAD_binding_4"/>
    <property type="match status" value="1"/>
</dbReference>
<evidence type="ECO:0000259" key="5">
    <source>
        <dbReference type="Pfam" id="PF03015"/>
    </source>
</evidence>
<evidence type="ECO:0000256" key="1">
    <source>
        <dbReference type="ARBA" id="ARBA00005928"/>
    </source>
</evidence>
<dbReference type="PANTHER" id="PTHR11011:SF45">
    <property type="entry name" value="FATTY ACYL-COA REDUCTASE CG8306-RELATED"/>
    <property type="match status" value="1"/>
</dbReference>
<dbReference type="EC" id="1.2.1.84" evidence="4"/>
<dbReference type="PANTHER" id="PTHR11011">
    <property type="entry name" value="MALE STERILITY PROTEIN 2-RELATED"/>
    <property type="match status" value="1"/>
</dbReference>
<dbReference type="Gene3D" id="3.40.50.720">
    <property type="entry name" value="NAD(P)-binding Rossmann-like Domain"/>
    <property type="match status" value="1"/>
</dbReference>
<protein>
    <recommendedName>
        <fullName evidence="4">Fatty acyl-CoA reductase</fullName>
        <ecNumber evidence="4">1.2.1.84</ecNumber>
    </recommendedName>
</protein>
<evidence type="ECO:0000256" key="4">
    <source>
        <dbReference type="RuleBase" id="RU363097"/>
    </source>
</evidence>
<feature type="domain" description="Fatty acyl-CoA reductase C-terminal" evidence="5">
    <location>
        <begin position="485"/>
        <end position="561"/>
    </location>
</feature>
<accession>A0ABD1YC07</accession>
<comment type="catalytic activity">
    <reaction evidence="4">
        <text>a long-chain fatty acyl-CoA + 2 NADPH + 2 H(+) = a long-chain primary fatty alcohol + 2 NADP(+) + CoA</text>
        <dbReference type="Rhea" id="RHEA:52716"/>
        <dbReference type="ChEBI" id="CHEBI:15378"/>
        <dbReference type="ChEBI" id="CHEBI:57287"/>
        <dbReference type="ChEBI" id="CHEBI:57783"/>
        <dbReference type="ChEBI" id="CHEBI:58349"/>
        <dbReference type="ChEBI" id="CHEBI:77396"/>
        <dbReference type="ChEBI" id="CHEBI:83139"/>
        <dbReference type="EC" id="1.2.1.84"/>
    </reaction>
</comment>
<dbReference type="AlphaFoldDB" id="A0ABD1YC07"/>
<comment type="similarity">
    <text evidence="1 4">Belongs to the fatty acyl-CoA reductase family.</text>
</comment>
<dbReference type="CDD" id="cd09071">
    <property type="entry name" value="FAR_C"/>
    <property type="match status" value="1"/>
</dbReference>
<dbReference type="Pfam" id="PF03015">
    <property type="entry name" value="Sterile"/>
    <property type="match status" value="1"/>
</dbReference>
<comment type="caution">
    <text evidence="7">The sequence shown here is derived from an EMBL/GenBank/DDBJ whole genome shotgun (WGS) entry which is preliminary data.</text>
</comment>
<dbReference type="InterPro" id="IPR033640">
    <property type="entry name" value="FAR_C"/>
</dbReference>
<dbReference type="EMBL" id="JBHFFA010000006">
    <property type="protein sequence ID" value="KAL2623072.1"/>
    <property type="molecule type" value="Genomic_DNA"/>
</dbReference>
<keyword evidence="4" id="KW-0521">NADP</keyword>
<dbReference type="SUPFAM" id="SSF51735">
    <property type="entry name" value="NAD(P)-binding Rossmann-fold domains"/>
    <property type="match status" value="1"/>
</dbReference>
<evidence type="ECO:0000259" key="6">
    <source>
        <dbReference type="Pfam" id="PF07993"/>
    </source>
</evidence>
<dbReference type="InterPro" id="IPR036291">
    <property type="entry name" value="NAD(P)-bd_dom_sf"/>
</dbReference>
<reference evidence="7 8" key="1">
    <citation type="submission" date="2024-09" db="EMBL/GenBank/DDBJ databases">
        <title>Chromosome-scale assembly of Riccia fluitans.</title>
        <authorList>
            <person name="Paukszto L."/>
            <person name="Sawicki J."/>
            <person name="Karawczyk K."/>
            <person name="Piernik-Szablinska J."/>
            <person name="Szczecinska M."/>
            <person name="Mazdziarz M."/>
        </authorList>
    </citation>
    <scope>NUCLEOTIDE SEQUENCE [LARGE SCALE GENOMIC DNA]</scope>
    <source>
        <strain evidence="7">Rf_01</strain>
        <tissue evidence="7">Aerial parts of the thallus</tissue>
    </source>
</reference>
<dbReference type="GO" id="GO:0006629">
    <property type="term" value="P:lipid metabolic process"/>
    <property type="evidence" value="ECO:0007669"/>
    <property type="project" value="UniProtKB-KW"/>
</dbReference>
<organism evidence="7 8">
    <name type="scientific">Riccia fluitans</name>
    <dbReference type="NCBI Taxonomy" id="41844"/>
    <lineage>
        <taxon>Eukaryota</taxon>
        <taxon>Viridiplantae</taxon>
        <taxon>Streptophyta</taxon>
        <taxon>Embryophyta</taxon>
        <taxon>Marchantiophyta</taxon>
        <taxon>Marchantiopsida</taxon>
        <taxon>Marchantiidae</taxon>
        <taxon>Marchantiales</taxon>
        <taxon>Ricciaceae</taxon>
        <taxon>Riccia</taxon>
    </lineage>
</organism>
<feature type="domain" description="Thioester reductase (TE)" evidence="6">
    <location>
        <begin position="65"/>
        <end position="387"/>
    </location>
</feature>
<dbReference type="Proteomes" id="UP001605036">
    <property type="component" value="Unassembled WGS sequence"/>
</dbReference>
<dbReference type="CDD" id="cd05236">
    <property type="entry name" value="FAR-N_SDR_e"/>
    <property type="match status" value="1"/>
</dbReference>
<dbReference type="InterPro" id="IPR013120">
    <property type="entry name" value="FAR_NAD-bd"/>
</dbReference>
<comment type="function">
    <text evidence="4">Catalyzes the reduction of fatty acyl-CoA to fatty alcohols.</text>
</comment>
<gene>
    <name evidence="7" type="ORF">R1flu_003277</name>
</gene>